<dbReference type="Pfam" id="PF06093">
    <property type="entry name" value="Spt4"/>
    <property type="match status" value="1"/>
</dbReference>
<dbReference type="HAMAP" id="MF_00949">
    <property type="entry name" value="Spt4_arch"/>
    <property type="match status" value="1"/>
</dbReference>
<dbReference type="SUPFAM" id="SSF63393">
    <property type="entry name" value="RNA polymerase subunits"/>
    <property type="match status" value="1"/>
</dbReference>
<dbReference type="Proteomes" id="UP000546917">
    <property type="component" value="Unassembled WGS sequence"/>
</dbReference>
<dbReference type="InterPro" id="IPR038589">
    <property type="entry name" value="Spt4_dom_sf"/>
</dbReference>
<keyword evidence="5" id="KW-0808">Transferase</keyword>
<dbReference type="GO" id="GO:0016779">
    <property type="term" value="F:nucleotidyltransferase activity"/>
    <property type="evidence" value="ECO:0007669"/>
    <property type="project" value="UniProtKB-KW"/>
</dbReference>
<dbReference type="KEGG" id="fai:FAD_0460"/>
<keyword evidence="2" id="KW-0479">Metal-binding</keyword>
<keyword evidence="6" id="KW-1185">Reference proteome</keyword>
<reference evidence="5 7" key="2">
    <citation type="submission" date="2020-05" db="EMBL/GenBank/DDBJ databases">
        <authorList>
            <person name="Zhang R."/>
        </authorList>
    </citation>
    <scope>NUCLEOTIDE SEQUENCE [LARGE SCALE GENOMIC DNA]</scope>
    <source>
        <strain evidence="5 7">DSM 28986</strain>
    </source>
</reference>
<dbReference type="GO" id="GO:0008270">
    <property type="term" value="F:zinc ion binding"/>
    <property type="evidence" value="ECO:0007669"/>
    <property type="project" value="UniProtKB-UniRule"/>
</dbReference>
<sequence>MKKAYKACKICKRLTTEDVCPVHGEERTKVDWFGFLIINDINSQIAQKAGITEKGIYAIKVRS</sequence>
<proteinExistence type="inferred from homology"/>
<dbReference type="Proteomes" id="UP000192050">
    <property type="component" value="Chromosome"/>
</dbReference>
<dbReference type="SMART" id="SM01389">
    <property type="entry name" value="Spt4"/>
    <property type="match status" value="1"/>
</dbReference>
<dbReference type="GO" id="GO:0006355">
    <property type="term" value="P:regulation of DNA-templated transcription"/>
    <property type="evidence" value="ECO:0007669"/>
    <property type="project" value="UniProtKB-UniRule"/>
</dbReference>
<feature type="binding site" evidence="2">
    <location>
        <position position="8"/>
    </location>
    <ligand>
        <name>Zn(2+)</name>
        <dbReference type="ChEBI" id="CHEBI:29105"/>
    </ligand>
</feature>
<dbReference type="NCBIfam" id="NF041664">
    <property type="entry name" value="RNAP_arch_Epp"/>
    <property type="match status" value="1"/>
</dbReference>
<keyword evidence="2" id="KW-0862">Zinc</keyword>
<evidence type="ECO:0000313" key="7">
    <source>
        <dbReference type="Proteomes" id="UP000546917"/>
    </source>
</evidence>
<feature type="binding site" evidence="2">
    <location>
        <position position="20"/>
    </location>
    <ligand>
        <name>Zn(2+)</name>
        <dbReference type="ChEBI" id="CHEBI:29105"/>
    </ligand>
</feature>
<dbReference type="AlphaFoldDB" id="A0A1V0N2P7"/>
<dbReference type="InterPro" id="IPR007178">
    <property type="entry name" value="Spt4_arch"/>
</dbReference>
<dbReference type="GO" id="GO:0000428">
    <property type="term" value="C:DNA-directed RNA polymerase complex"/>
    <property type="evidence" value="ECO:0007669"/>
    <property type="project" value="UniProtKB-KW"/>
</dbReference>
<dbReference type="RefSeq" id="WP_009887513.1">
    <property type="nucleotide sequence ID" value="NZ_CP015363.1"/>
</dbReference>
<name>A0A1V0N2P7_9ARCH</name>
<feature type="binding site" evidence="2">
    <location>
        <position position="11"/>
    </location>
    <ligand>
        <name>Zn(2+)</name>
        <dbReference type="ChEBI" id="CHEBI:29105"/>
    </ligand>
</feature>
<feature type="binding site" evidence="2">
    <location>
        <position position="23"/>
    </location>
    <ligand>
        <name>Zn(2+)</name>
        <dbReference type="ChEBI" id="CHEBI:29105"/>
    </ligand>
</feature>
<dbReference type="OrthoDB" id="275101at2157"/>
<dbReference type="GeneID" id="16025662"/>
<dbReference type="InterPro" id="IPR022800">
    <property type="entry name" value="Spt4/RpoE2_Znf"/>
</dbReference>
<evidence type="ECO:0000259" key="3">
    <source>
        <dbReference type="SMART" id="SM01389"/>
    </source>
</evidence>
<keyword evidence="2" id="KW-0805">Transcription regulation</keyword>
<reference evidence="4 6" key="1">
    <citation type="submission" date="2011-10" db="EMBL/GenBank/DDBJ databases">
        <title>Metabolic and evolutionary patterns in the extreme acidophile Ferroplasma acidiphilum.</title>
        <authorList>
            <person name="Golyshina O.V."/>
            <person name="Kozyavkin S.A."/>
            <person name="Tatusov R.L."/>
            <person name="Slesarev A.I."/>
            <person name="Golyshin P.N."/>
        </authorList>
    </citation>
    <scope>NUCLEOTIDE SEQUENCE [LARGE SCALE GENOMIC DNA]</scope>
    <source>
        <strain evidence="4">Berkeley</strain>
        <strain evidence="6">Y</strain>
    </source>
</reference>
<keyword evidence="1 2" id="KW-0804">Transcription</keyword>
<dbReference type="InterPro" id="IPR029040">
    <property type="entry name" value="RPABC4/Spt4"/>
</dbReference>
<evidence type="ECO:0000313" key="5">
    <source>
        <dbReference type="EMBL" id="NOL61150.1"/>
    </source>
</evidence>
<accession>A0A1V0N2P7</accession>
<organism evidence="4 6">
    <name type="scientific">Ferroplasma acidiphilum</name>
    <dbReference type="NCBI Taxonomy" id="74969"/>
    <lineage>
        <taxon>Archaea</taxon>
        <taxon>Methanobacteriati</taxon>
        <taxon>Thermoplasmatota</taxon>
        <taxon>Thermoplasmata</taxon>
        <taxon>Thermoplasmatales</taxon>
        <taxon>Ferroplasmaceae</taxon>
        <taxon>Ferroplasma</taxon>
    </lineage>
</organism>
<comment type="similarity">
    <text evidence="2">Belongs to the archaeal Spt4 family.</text>
</comment>
<keyword evidence="5" id="KW-0548">Nucleotidyltransferase</keyword>
<dbReference type="STRING" id="74969.FAD_0460"/>
<protein>
    <recommendedName>
        <fullName evidence="2">Transcription elongation factor Spt4</fullName>
    </recommendedName>
</protein>
<evidence type="ECO:0000256" key="1">
    <source>
        <dbReference type="ARBA" id="ARBA00023163"/>
    </source>
</evidence>
<keyword evidence="4" id="KW-0240">DNA-directed RNA polymerase</keyword>
<dbReference type="GeneID" id="84217043"/>
<dbReference type="EMBL" id="CP015363">
    <property type="protein sequence ID" value="ARD84375.1"/>
    <property type="molecule type" value="Genomic_DNA"/>
</dbReference>
<evidence type="ECO:0000313" key="4">
    <source>
        <dbReference type="EMBL" id="ARD84375.1"/>
    </source>
</evidence>
<gene>
    <name evidence="5" type="primary">rpoE</name>
    <name evidence="2" type="synonym">spt4</name>
    <name evidence="4" type="ORF">FAD_0460</name>
    <name evidence="5" type="ORF">HLB00_10005</name>
</gene>
<evidence type="ECO:0000313" key="6">
    <source>
        <dbReference type="Proteomes" id="UP000192050"/>
    </source>
</evidence>
<comment type="subunit">
    <text evidence="2">Heterodimer composed of Spt4 and Spt5.</text>
</comment>
<dbReference type="Gene3D" id="2.20.28.90">
    <property type="match status" value="1"/>
</dbReference>
<dbReference type="PANTHER" id="PTHR40704">
    <property type="entry name" value="TRANSCRIPTION ELONGATION FACTOR SPT4"/>
    <property type="match status" value="1"/>
</dbReference>
<evidence type="ECO:0000256" key="2">
    <source>
        <dbReference type="HAMAP-Rule" id="MF_00949"/>
    </source>
</evidence>
<comment type="function">
    <text evidence="2">Stimulates transcription elongation.</text>
</comment>
<dbReference type="EMBL" id="JABGBP010000442">
    <property type="protein sequence ID" value="NOL61150.1"/>
    <property type="molecule type" value="Genomic_DNA"/>
</dbReference>
<feature type="domain" description="Spt4/RpoE2 zinc finger" evidence="3">
    <location>
        <begin position="5"/>
        <end position="62"/>
    </location>
</feature>
<dbReference type="PANTHER" id="PTHR40704:SF1">
    <property type="entry name" value="TRANSCRIPTION ELONGATION FACTOR SPT4"/>
    <property type="match status" value="1"/>
</dbReference>